<dbReference type="SUPFAM" id="SSF51445">
    <property type="entry name" value="(Trans)glycosidases"/>
    <property type="match status" value="1"/>
</dbReference>
<dbReference type="RefSeq" id="WP_354614653.1">
    <property type="nucleotide sequence ID" value="NZ_JBEXAE010000002.1"/>
</dbReference>
<evidence type="ECO:0000256" key="3">
    <source>
        <dbReference type="ARBA" id="ARBA00012663"/>
    </source>
</evidence>
<dbReference type="PROSITE" id="PS00775">
    <property type="entry name" value="GLYCOSYL_HYDROL_F3"/>
    <property type="match status" value="1"/>
</dbReference>
<organism evidence="7 8">
    <name type="scientific">Sediminicola arcticus</name>
    <dbReference type="NCBI Taxonomy" id="1574308"/>
    <lineage>
        <taxon>Bacteria</taxon>
        <taxon>Pseudomonadati</taxon>
        <taxon>Bacteroidota</taxon>
        <taxon>Flavobacteriia</taxon>
        <taxon>Flavobacteriales</taxon>
        <taxon>Flavobacteriaceae</taxon>
        <taxon>Sediminicola</taxon>
    </lineage>
</organism>
<evidence type="ECO:0000259" key="6">
    <source>
        <dbReference type="Pfam" id="PF00933"/>
    </source>
</evidence>
<reference evidence="7 8" key="1">
    <citation type="submission" date="2024-07" db="EMBL/GenBank/DDBJ databases">
        <title>The genome sequence of type strain Sediminicola arcticus GDMCC 1.2805.</title>
        <authorList>
            <person name="Liu Y."/>
        </authorList>
    </citation>
    <scope>NUCLEOTIDE SEQUENCE [LARGE SCALE GENOMIC DNA]</scope>
    <source>
        <strain evidence="7 8">GDMCC 1.2805</strain>
    </source>
</reference>
<name>A0ABV2SSX8_9FLAO</name>
<proteinExistence type="inferred from homology"/>
<dbReference type="EMBL" id="JBEXAE010000002">
    <property type="protein sequence ID" value="MET6990263.1"/>
    <property type="molecule type" value="Genomic_DNA"/>
</dbReference>
<dbReference type="Gene3D" id="3.20.20.300">
    <property type="entry name" value="Glycoside hydrolase, family 3, N-terminal domain"/>
    <property type="match status" value="1"/>
</dbReference>
<accession>A0ABV2SSX8</accession>
<comment type="catalytic activity">
    <reaction evidence="1">
        <text>Hydrolysis of terminal non-reducing N-acetyl-D-hexosamine residues in N-acetyl-beta-D-hexosaminides.</text>
        <dbReference type="EC" id="3.2.1.52"/>
    </reaction>
</comment>
<evidence type="ECO:0000256" key="1">
    <source>
        <dbReference type="ARBA" id="ARBA00001231"/>
    </source>
</evidence>
<evidence type="ECO:0000256" key="2">
    <source>
        <dbReference type="ARBA" id="ARBA00005336"/>
    </source>
</evidence>
<sequence length="538" mass="59759">MNKLVPHPKASATLSLKEKVGQLFMPAAFINDSEVDIQALEKLIKEHHIGSLCFFHSRASAATNFEGKKEVMFNEESLNTLKNLIARYQKGANLPLLISIDAEWGLAMRVENAPQYPYAITQGAIVGHTDLMFKIGKNIAHDCKYCGIHWNLAPVVDINNNPNNPVIGYRSYGENKEVVSEKAIAYTLGTKSEGILACAKHFPGHGDTAVDSHLGLPIIKKSKEALLENELFPFQELIENGVESVMIGHLAVPSLSNGENTPATLSKEIIKGVLRQEMQFSGVVISDALNMHSVSKMYPIKGELEWTAFDAGNDVLCFAENTKEGIDLILKNASAQQIEESFERFWKLKLKAFSQLEKAPDAIRNPDILNHKLAYESLSLIHGEQKEIKTFRNEGFVGVAIGKKTHNPFFNTISKSVPFTAFSTESSSKKAFLEKTEGKNILLTLFPNQAKPKDKFGVSPQDFELVSELLANQNVILYLFGNPYFLRLLNFQKAKAVVVAYQEFETFQQNAANHFLGKVDAKGKLPITLNSEVCRSTK</sequence>
<comment type="similarity">
    <text evidence="2">Belongs to the glycosyl hydrolase 3 family.</text>
</comment>
<dbReference type="Pfam" id="PF00933">
    <property type="entry name" value="Glyco_hydro_3"/>
    <property type="match status" value="1"/>
</dbReference>
<keyword evidence="5" id="KW-0326">Glycosidase</keyword>
<keyword evidence="8" id="KW-1185">Reference proteome</keyword>
<comment type="caution">
    <text evidence="7">The sequence shown here is derived from an EMBL/GenBank/DDBJ whole genome shotgun (WGS) entry which is preliminary data.</text>
</comment>
<dbReference type="InterPro" id="IPR019800">
    <property type="entry name" value="Glyco_hydro_3_AS"/>
</dbReference>
<keyword evidence="4 7" id="KW-0378">Hydrolase</keyword>
<dbReference type="InterPro" id="IPR001764">
    <property type="entry name" value="Glyco_hydro_3_N"/>
</dbReference>
<dbReference type="PANTHER" id="PTHR30480">
    <property type="entry name" value="BETA-HEXOSAMINIDASE-RELATED"/>
    <property type="match status" value="1"/>
</dbReference>
<feature type="domain" description="Glycoside hydrolase family 3 N-terminal" evidence="6">
    <location>
        <begin position="16"/>
        <end position="344"/>
    </location>
</feature>
<gene>
    <name evidence="7" type="ORF">ABXZ36_06345</name>
</gene>
<dbReference type="Gene3D" id="3.40.50.1700">
    <property type="entry name" value="Glycoside hydrolase family 3 C-terminal domain"/>
    <property type="match status" value="1"/>
</dbReference>
<dbReference type="EC" id="3.2.1.52" evidence="3"/>
<evidence type="ECO:0000256" key="5">
    <source>
        <dbReference type="ARBA" id="ARBA00023295"/>
    </source>
</evidence>
<evidence type="ECO:0000313" key="7">
    <source>
        <dbReference type="EMBL" id="MET6990263.1"/>
    </source>
</evidence>
<dbReference type="InterPro" id="IPR050226">
    <property type="entry name" value="NagZ_Beta-hexosaminidase"/>
</dbReference>
<dbReference type="InterPro" id="IPR017853">
    <property type="entry name" value="GH"/>
</dbReference>
<protein>
    <recommendedName>
        <fullName evidence="3">beta-N-acetylhexosaminidase</fullName>
        <ecNumber evidence="3">3.2.1.52</ecNumber>
    </recommendedName>
</protein>
<evidence type="ECO:0000313" key="8">
    <source>
        <dbReference type="Proteomes" id="UP001549799"/>
    </source>
</evidence>
<dbReference type="InterPro" id="IPR036962">
    <property type="entry name" value="Glyco_hydro_3_N_sf"/>
</dbReference>
<dbReference type="Proteomes" id="UP001549799">
    <property type="component" value="Unassembled WGS sequence"/>
</dbReference>
<dbReference type="PANTHER" id="PTHR30480:SF13">
    <property type="entry name" value="BETA-HEXOSAMINIDASE"/>
    <property type="match status" value="1"/>
</dbReference>
<evidence type="ECO:0000256" key="4">
    <source>
        <dbReference type="ARBA" id="ARBA00022801"/>
    </source>
</evidence>
<dbReference type="GO" id="GO:0016787">
    <property type="term" value="F:hydrolase activity"/>
    <property type="evidence" value="ECO:0007669"/>
    <property type="project" value="UniProtKB-KW"/>
</dbReference>
<dbReference type="InterPro" id="IPR036881">
    <property type="entry name" value="Glyco_hydro_3_C_sf"/>
</dbReference>